<dbReference type="EMBL" id="JAUOPB010000004">
    <property type="protein sequence ID" value="MDO6422293.1"/>
    <property type="molecule type" value="Genomic_DNA"/>
</dbReference>
<dbReference type="RefSeq" id="WP_303492213.1">
    <property type="nucleotide sequence ID" value="NZ_JAUOPB010000004.1"/>
</dbReference>
<proteinExistence type="predicted"/>
<accession>A0AAW7X712</accession>
<dbReference type="PROSITE" id="PS51257">
    <property type="entry name" value="PROKAR_LIPOPROTEIN"/>
    <property type="match status" value="1"/>
</dbReference>
<sequence>MSKYIFLIISVFVSGCASSPEKKFSSTDVDFMLNDYEEKSFDYPYGEYPVRIIDSIFSRSSELGVKVKGITAMAWGFHPMVYVIYTDNKAYISFFYWGETVGKGYIKDITVREIEDMNEAVYSEESCVPYTSDSIDWVDVHVFKKGDGYIACTEDGAFFGGGKIREYFGKNFEKRIHWVKYSYGK</sequence>
<protein>
    <recommendedName>
        <fullName evidence="3">Lipoprotein</fullName>
    </recommendedName>
</protein>
<evidence type="ECO:0000313" key="2">
    <source>
        <dbReference type="Proteomes" id="UP001169760"/>
    </source>
</evidence>
<reference evidence="1" key="1">
    <citation type="submission" date="2023-07" db="EMBL/GenBank/DDBJ databases">
        <title>Genome content predicts the carbon catabolic preferences of heterotrophic bacteria.</title>
        <authorList>
            <person name="Gralka M."/>
        </authorList>
    </citation>
    <scope>NUCLEOTIDE SEQUENCE</scope>
    <source>
        <strain evidence="1">I3M17_2</strain>
    </source>
</reference>
<comment type="caution">
    <text evidence="1">The sequence shown here is derived from an EMBL/GenBank/DDBJ whole genome shotgun (WGS) entry which is preliminary data.</text>
</comment>
<dbReference type="Proteomes" id="UP001169760">
    <property type="component" value="Unassembled WGS sequence"/>
</dbReference>
<evidence type="ECO:0008006" key="3">
    <source>
        <dbReference type="Google" id="ProtNLM"/>
    </source>
</evidence>
<evidence type="ECO:0000313" key="1">
    <source>
        <dbReference type="EMBL" id="MDO6422293.1"/>
    </source>
</evidence>
<dbReference type="AlphaFoldDB" id="A0AAW7X712"/>
<name>A0AAW7X712_9GAMM</name>
<organism evidence="1 2">
    <name type="scientific">Saccharophagus degradans</name>
    <dbReference type="NCBI Taxonomy" id="86304"/>
    <lineage>
        <taxon>Bacteria</taxon>
        <taxon>Pseudomonadati</taxon>
        <taxon>Pseudomonadota</taxon>
        <taxon>Gammaproteobacteria</taxon>
        <taxon>Cellvibrionales</taxon>
        <taxon>Cellvibrionaceae</taxon>
        <taxon>Saccharophagus</taxon>
    </lineage>
</organism>
<gene>
    <name evidence="1" type="ORF">Q4521_07390</name>
</gene>